<dbReference type="InterPro" id="IPR041489">
    <property type="entry name" value="PDZ_6"/>
</dbReference>
<evidence type="ECO:0000256" key="3">
    <source>
        <dbReference type="ARBA" id="ARBA00007931"/>
    </source>
</evidence>
<dbReference type="InterPro" id="IPR008915">
    <property type="entry name" value="Peptidase_M50"/>
</dbReference>
<dbReference type="GO" id="GO:0006508">
    <property type="term" value="P:proteolysis"/>
    <property type="evidence" value="ECO:0007669"/>
    <property type="project" value="UniProtKB-KW"/>
</dbReference>
<evidence type="ECO:0000256" key="7">
    <source>
        <dbReference type="ARBA" id="ARBA00022833"/>
    </source>
</evidence>
<dbReference type="EMBL" id="CCEH01000001">
    <property type="protein sequence ID" value="CDR26657.1"/>
    <property type="molecule type" value="Genomic_DNA"/>
</dbReference>
<evidence type="ECO:0000256" key="8">
    <source>
        <dbReference type="ARBA" id="ARBA00022989"/>
    </source>
</evidence>
<evidence type="ECO:0000256" key="9">
    <source>
        <dbReference type="ARBA" id="ARBA00023049"/>
    </source>
</evidence>
<keyword evidence="7 11" id="KW-0862">Zinc</keyword>
<dbReference type="GO" id="GO:0004222">
    <property type="term" value="F:metalloendopeptidase activity"/>
    <property type="evidence" value="ECO:0007669"/>
    <property type="project" value="InterPro"/>
</dbReference>
<evidence type="ECO:0000256" key="11">
    <source>
        <dbReference type="RuleBase" id="RU362031"/>
    </source>
</evidence>
<dbReference type="Proteomes" id="UP000044616">
    <property type="component" value="Unassembled WGS sequence"/>
</dbReference>
<comment type="similarity">
    <text evidence="3 11">Belongs to the peptidase M50B family.</text>
</comment>
<dbReference type="AlphaFoldDB" id="A0A077UHM6"/>
<feature type="transmembrane region" description="Helical" evidence="11">
    <location>
        <begin position="312"/>
        <end position="334"/>
    </location>
</feature>
<dbReference type="InterPro" id="IPR004387">
    <property type="entry name" value="Pept_M50_Zn"/>
</dbReference>
<dbReference type="RefSeq" id="WP_047528934.1">
    <property type="nucleotide sequence ID" value="NZ_CCEH01000001.1"/>
</dbReference>
<evidence type="ECO:0000256" key="5">
    <source>
        <dbReference type="ARBA" id="ARBA00022692"/>
    </source>
</evidence>
<comment type="subcellular location">
    <subcellularLocation>
        <location evidence="2">Membrane</location>
        <topology evidence="2">Multi-pass membrane protein</topology>
    </subcellularLocation>
</comment>
<feature type="transmembrane region" description="Helical" evidence="11">
    <location>
        <begin position="6"/>
        <end position="24"/>
    </location>
</feature>
<evidence type="ECO:0000313" key="14">
    <source>
        <dbReference type="EMBL" id="CDR26657.1"/>
    </source>
</evidence>
<feature type="domain" description="PDZ" evidence="13">
    <location>
        <begin position="203"/>
        <end position="256"/>
    </location>
</feature>
<keyword evidence="11" id="KW-0479">Metal-binding</keyword>
<keyword evidence="5 11" id="KW-0812">Transmembrane</keyword>
<evidence type="ECO:0000259" key="13">
    <source>
        <dbReference type="Pfam" id="PF17820"/>
    </source>
</evidence>
<dbReference type="GO" id="GO:0046872">
    <property type="term" value="F:metal ion binding"/>
    <property type="evidence" value="ECO:0007669"/>
    <property type="project" value="UniProtKB-KW"/>
</dbReference>
<dbReference type="CDD" id="cd06163">
    <property type="entry name" value="S2P-M50_PDZ_RseP-like"/>
    <property type="match status" value="1"/>
</dbReference>
<dbReference type="EC" id="3.4.24.-" evidence="11"/>
<sequence>MSYLITIIAFIIVFGVLVTVHEYGHMFFAKRAGIMCPEFAIGMGPKIFSFRKNETLYTIRLLPVGGYVRMAGDGLEEPPVEPGMNVKIKLNEENEITHIILDDHHKFQQIEAIEVKKCDFKDELFIEGITAYDNERHHFKIARKSFFVENGSLVQIAPRDRQFAHKKPWPKFLTLFAGPLFNFILALVLFIGLAYYQGTPTSTVEQVADKYPAQQAGLQKGDKIVQIGKYKISEFADVDKALDKVKDKKTTVKFERDGKTKSVELTPKKTEKKLTKVSSETKYVLGFQPASEHTLFKPILYGFESFLKGSTLIFTAVVGMIASIFTGGFSFDMLNGPVGIYHNVDSVVKAGIISLIGYTALLSVNLGIMNLIPIPALDGGRILFVIYEAIFRKPVNKKAETTIIAIGAIFMVVIMILVTWNDIRRYFL</sequence>
<dbReference type="InterPro" id="IPR036034">
    <property type="entry name" value="PDZ_sf"/>
</dbReference>
<keyword evidence="9 11" id="KW-0482">Metalloprotease</keyword>
<dbReference type="Pfam" id="PF17820">
    <property type="entry name" value="PDZ_6"/>
    <property type="match status" value="1"/>
</dbReference>
<feature type="transmembrane region" description="Helical" evidence="11">
    <location>
        <begin position="346"/>
        <end position="366"/>
    </location>
</feature>
<evidence type="ECO:0000259" key="12">
    <source>
        <dbReference type="Pfam" id="PF02163"/>
    </source>
</evidence>
<evidence type="ECO:0000256" key="10">
    <source>
        <dbReference type="ARBA" id="ARBA00023136"/>
    </source>
</evidence>
<keyword evidence="10 11" id="KW-0472">Membrane</keyword>
<protein>
    <recommendedName>
        <fullName evidence="11">Zinc metalloprotease</fullName>
        <ecNumber evidence="11">3.4.24.-</ecNumber>
    </recommendedName>
</protein>
<evidence type="ECO:0000256" key="6">
    <source>
        <dbReference type="ARBA" id="ARBA00022801"/>
    </source>
</evidence>
<evidence type="ECO:0000313" key="15">
    <source>
        <dbReference type="Proteomes" id="UP000044616"/>
    </source>
</evidence>
<dbReference type="NCBIfam" id="TIGR00054">
    <property type="entry name" value="RIP metalloprotease RseP"/>
    <property type="match status" value="1"/>
</dbReference>
<comment type="cofactor">
    <cofactor evidence="1 11">
        <name>Zn(2+)</name>
        <dbReference type="ChEBI" id="CHEBI:29105"/>
    </cofactor>
</comment>
<keyword evidence="8 11" id="KW-1133">Transmembrane helix</keyword>
<keyword evidence="6 11" id="KW-0378">Hydrolase</keyword>
<dbReference type="CDD" id="cd23081">
    <property type="entry name" value="cpPDZ_EcRseP-like"/>
    <property type="match status" value="1"/>
</dbReference>
<dbReference type="SUPFAM" id="SSF50156">
    <property type="entry name" value="PDZ domain-like"/>
    <property type="match status" value="1"/>
</dbReference>
<evidence type="ECO:0000256" key="4">
    <source>
        <dbReference type="ARBA" id="ARBA00022670"/>
    </source>
</evidence>
<feature type="transmembrane region" description="Helical" evidence="11">
    <location>
        <begin position="172"/>
        <end position="196"/>
    </location>
</feature>
<keyword evidence="4 14" id="KW-0645">Protease</keyword>
<accession>A0A077UHM6</accession>
<evidence type="ECO:0000256" key="2">
    <source>
        <dbReference type="ARBA" id="ARBA00004141"/>
    </source>
</evidence>
<evidence type="ECO:0000256" key="1">
    <source>
        <dbReference type="ARBA" id="ARBA00001947"/>
    </source>
</evidence>
<dbReference type="PANTHER" id="PTHR42837:SF2">
    <property type="entry name" value="MEMBRANE METALLOPROTEASE ARASP2, CHLOROPLASTIC-RELATED"/>
    <property type="match status" value="1"/>
</dbReference>
<organism evidence="14 15">
    <name type="scientific">Staphylococcus schweitzeri</name>
    <dbReference type="NCBI Taxonomy" id="1654388"/>
    <lineage>
        <taxon>Bacteria</taxon>
        <taxon>Bacillati</taxon>
        <taxon>Bacillota</taxon>
        <taxon>Bacilli</taxon>
        <taxon>Bacillales</taxon>
        <taxon>Staphylococcaceae</taxon>
        <taxon>Staphylococcus</taxon>
    </lineage>
</organism>
<name>A0A077UHM6_9STAP</name>
<dbReference type="PANTHER" id="PTHR42837">
    <property type="entry name" value="REGULATOR OF SIGMA-E PROTEASE RSEP"/>
    <property type="match status" value="1"/>
</dbReference>
<proteinExistence type="inferred from homology"/>
<feature type="domain" description="Peptidase M50" evidence="12">
    <location>
        <begin position="9"/>
        <end position="413"/>
    </location>
</feature>
<dbReference type="Pfam" id="PF02163">
    <property type="entry name" value="Peptidase_M50"/>
    <property type="match status" value="1"/>
</dbReference>
<reference evidence="14 15" key="1">
    <citation type="submission" date="2014-05" db="EMBL/GenBank/DDBJ databases">
        <authorList>
            <person name="Aslett A.Martin."/>
            <person name="De Silva Nishadi"/>
        </authorList>
    </citation>
    <scope>NUCLEOTIDE SEQUENCE [LARGE SCALE GENOMIC DNA]</scope>
</reference>
<dbReference type="Gene3D" id="2.30.42.10">
    <property type="match status" value="1"/>
</dbReference>
<dbReference type="GO" id="GO:0016020">
    <property type="term" value="C:membrane"/>
    <property type="evidence" value="ECO:0007669"/>
    <property type="project" value="UniProtKB-SubCell"/>
</dbReference>
<gene>
    <name evidence="14" type="ORF">ERS140147_00124</name>
</gene>
<feature type="transmembrane region" description="Helical" evidence="11">
    <location>
        <begin position="402"/>
        <end position="420"/>
    </location>
</feature>